<protein>
    <submittedName>
        <fullName evidence="1">Uncharacterized protein</fullName>
    </submittedName>
</protein>
<accession>A0A6M5Z3Z2</accession>
<sequence>MRSRRVVTVALFVLGVLALAAYFRTRVPDSQGTDNERRLAALKESPDPVVRDFAYGAFKAGTTVEELIAKHPVPFIARHGRYTDLSYGVEPGALWAFARDGRLYYAISTPSGSGSGHCFFCTASEAELTDRQRSFERYRFGNCFQAVLGPAAVAREFTRE</sequence>
<dbReference type="AlphaFoldDB" id="A0A6M5Z3Z2"/>
<evidence type="ECO:0000313" key="2">
    <source>
        <dbReference type="Proteomes" id="UP000503447"/>
    </source>
</evidence>
<gene>
    <name evidence="1" type="ORF">FTUN_7555</name>
</gene>
<name>A0A6M5Z3Z2_9BACT</name>
<proteinExistence type="predicted"/>
<reference evidence="2" key="1">
    <citation type="submission" date="2020-05" db="EMBL/GenBank/DDBJ databases">
        <title>Frigoriglobus tundricola gen. nov., sp. nov., a psychrotolerant cellulolytic planctomycete of the family Gemmataceae with two divergent copies of 16S rRNA gene.</title>
        <authorList>
            <person name="Kulichevskaya I.S."/>
            <person name="Ivanova A.A."/>
            <person name="Naumoff D.G."/>
            <person name="Beletsky A.V."/>
            <person name="Rijpstra W.I.C."/>
            <person name="Sinninghe Damste J.S."/>
            <person name="Mardanov A.V."/>
            <person name="Ravin N.V."/>
            <person name="Dedysh S.N."/>
        </authorList>
    </citation>
    <scope>NUCLEOTIDE SEQUENCE [LARGE SCALE GENOMIC DNA]</scope>
    <source>
        <strain evidence="2">PL17</strain>
    </source>
</reference>
<dbReference type="KEGG" id="ftj:FTUN_7555"/>
<organism evidence="1 2">
    <name type="scientific">Frigoriglobus tundricola</name>
    <dbReference type="NCBI Taxonomy" id="2774151"/>
    <lineage>
        <taxon>Bacteria</taxon>
        <taxon>Pseudomonadati</taxon>
        <taxon>Planctomycetota</taxon>
        <taxon>Planctomycetia</taxon>
        <taxon>Gemmatales</taxon>
        <taxon>Gemmataceae</taxon>
        <taxon>Frigoriglobus</taxon>
    </lineage>
</organism>
<dbReference type="EMBL" id="CP053452">
    <property type="protein sequence ID" value="QJW99932.1"/>
    <property type="molecule type" value="Genomic_DNA"/>
</dbReference>
<evidence type="ECO:0000313" key="1">
    <source>
        <dbReference type="EMBL" id="QJW99932.1"/>
    </source>
</evidence>
<dbReference type="Proteomes" id="UP000503447">
    <property type="component" value="Chromosome"/>
</dbReference>
<keyword evidence="2" id="KW-1185">Reference proteome</keyword>